<dbReference type="CDD" id="cd01610">
    <property type="entry name" value="PAP2_like"/>
    <property type="match status" value="1"/>
</dbReference>
<evidence type="ECO:0000256" key="6">
    <source>
        <dbReference type="ARBA" id="ARBA00023136"/>
    </source>
</evidence>
<dbReference type="InterPro" id="IPR000326">
    <property type="entry name" value="PAP2/HPO"/>
</dbReference>
<keyword evidence="2" id="KW-1003">Cell membrane</keyword>
<dbReference type="GO" id="GO:0016787">
    <property type="term" value="F:hydrolase activity"/>
    <property type="evidence" value="ECO:0007669"/>
    <property type="project" value="UniProtKB-KW"/>
</dbReference>
<dbReference type="Proteomes" id="UP000249522">
    <property type="component" value="Unassembled WGS sequence"/>
</dbReference>
<comment type="subcellular location">
    <subcellularLocation>
        <location evidence="1">Cell membrane</location>
        <topology evidence="1">Multi-pass membrane protein</topology>
    </subcellularLocation>
</comment>
<comment type="caution">
    <text evidence="9">The sequence shown here is derived from an EMBL/GenBank/DDBJ whole genome shotgun (WGS) entry which is preliminary data.</text>
</comment>
<feature type="transmembrane region" description="Helical" evidence="7">
    <location>
        <begin position="164"/>
        <end position="184"/>
    </location>
</feature>
<feature type="domain" description="Phosphatidic acid phosphatase type 2/haloperoxidase" evidence="8">
    <location>
        <begin position="65"/>
        <end position="179"/>
    </location>
</feature>
<dbReference type="GO" id="GO:0005886">
    <property type="term" value="C:plasma membrane"/>
    <property type="evidence" value="ECO:0007669"/>
    <property type="project" value="UniProtKB-SubCell"/>
</dbReference>
<dbReference type="Gene3D" id="1.20.144.10">
    <property type="entry name" value="Phosphatidic acid phosphatase type 2/haloperoxidase"/>
    <property type="match status" value="1"/>
</dbReference>
<evidence type="ECO:0000256" key="5">
    <source>
        <dbReference type="ARBA" id="ARBA00022989"/>
    </source>
</evidence>
<evidence type="ECO:0000256" key="1">
    <source>
        <dbReference type="ARBA" id="ARBA00004651"/>
    </source>
</evidence>
<evidence type="ECO:0000313" key="9">
    <source>
        <dbReference type="EMBL" id="PZD94756.1"/>
    </source>
</evidence>
<dbReference type="OrthoDB" id="9789113at2"/>
<organism evidence="9 10">
    <name type="scientific">Paenibacillus sambharensis</name>
    <dbReference type="NCBI Taxonomy" id="1803190"/>
    <lineage>
        <taxon>Bacteria</taxon>
        <taxon>Bacillati</taxon>
        <taxon>Bacillota</taxon>
        <taxon>Bacilli</taxon>
        <taxon>Bacillales</taxon>
        <taxon>Paenibacillaceae</taxon>
        <taxon>Paenibacillus</taxon>
    </lineage>
</organism>
<dbReference type="InterPro" id="IPR036938">
    <property type="entry name" value="PAP2/HPO_sf"/>
</dbReference>
<keyword evidence="4" id="KW-0378">Hydrolase</keyword>
<evidence type="ECO:0000259" key="8">
    <source>
        <dbReference type="SMART" id="SM00014"/>
    </source>
</evidence>
<accession>A0A2W1L669</accession>
<gene>
    <name evidence="9" type="ORF">DNH61_16770</name>
</gene>
<sequence length="185" mass="20433">MERIRHLLQTGEQRMLFWANRRSMNASVNTWLGRWLGTVTHMGGATFTLVTALLLGLLAPPPWNTAGWQSLAAVAISHIPVFIVKRKFKRLRPYQKLEKVNIGRKPLVDPSFPSGHTTAVFAWMIPLLMAEASLMPLLLPLAFIIGTSVAWSRMYLGLHYPSDVAVGGLLGTATALGSSYIGWLP</sequence>
<evidence type="ECO:0000313" key="10">
    <source>
        <dbReference type="Proteomes" id="UP000249522"/>
    </source>
</evidence>
<proteinExistence type="predicted"/>
<dbReference type="EMBL" id="QKRB01000051">
    <property type="protein sequence ID" value="PZD94756.1"/>
    <property type="molecule type" value="Genomic_DNA"/>
</dbReference>
<keyword evidence="6 7" id="KW-0472">Membrane</keyword>
<dbReference type="SUPFAM" id="SSF48317">
    <property type="entry name" value="Acid phosphatase/Vanadium-dependent haloperoxidase"/>
    <property type="match status" value="1"/>
</dbReference>
<evidence type="ECO:0000256" key="7">
    <source>
        <dbReference type="SAM" id="Phobius"/>
    </source>
</evidence>
<keyword evidence="3 7" id="KW-0812">Transmembrane</keyword>
<keyword evidence="10" id="KW-1185">Reference proteome</keyword>
<feature type="transmembrane region" description="Helical" evidence="7">
    <location>
        <begin position="65"/>
        <end position="84"/>
    </location>
</feature>
<evidence type="ECO:0000256" key="3">
    <source>
        <dbReference type="ARBA" id="ARBA00022692"/>
    </source>
</evidence>
<dbReference type="AlphaFoldDB" id="A0A2W1L669"/>
<reference evidence="9 10" key="1">
    <citation type="submission" date="2018-06" db="EMBL/GenBank/DDBJ databases">
        <title>Paenibacillus imtechensis sp. nov.</title>
        <authorList>
            <person name="Pinnaka A.K."/>
            <person name="Singh H."/>
            <person name="Kaur M."/>
        </authorList>
    </citation>
    <scope>NUCLEOTIDE SEQUENCE [LARGE SCALE GENOMIC DNA]</scope>
    <source>
        <strain evidence="9 10">SMB1</strain>
    </source>
</reference>
<keyword evidence="5 7" id="KW-1133">Transmembrane helix</keyword>
<protein>
    <submittedName>
        <fullName evidence="9">Phosphatase PAP2 family protein</fullName>
    </submittedName>
</protein>
<dbReference type="PANTHER" id="PTHR14969:SF62">
    <property type="entry name" value="DECAPRENYLPHOSPHORYL-5-PHOSPHORIBOSE PHOSPHATASE RV3807C-RELATED"/>
    <property type="match status" value="1"/>
</dbReference>
<dbReference type="Pfam" id="PF01569">
    <property type="entry name" value="PAP2"/>
    <property type="match status" value="1"/>
</dbReference>
<evidence type="ECO:0000256" key="4">
    <source>
        <dbReference type="ARBA" id="ARBA00022801"/>
    </source>
</evidence>
<dbReference type="SMART" id="SM00014">
    <property type="entry name" value="acidPPc"/>
    <property type="match status" value="1"/>
</dbReference>
<dbReference type="PANTHER" id="PTHR14969">
    <property type="entry name" value="SPHINGOSINE-1-PHOSPHATE PHOSPHOHYDROLASE"/>
    <property type="match status" value="1"/>
</dbReference>
<name>A0A2W1L669_9BACL</name>
<feature type="transmembrane region" description="Helical" evidence="7">
    <location>
        <begin position="31"/>
        <end position="59"/>
    </location>
</feature>
<evidence type="ECO:0000256" key="2">
    <source>
        <dbReference type="ARBA" id="ARBA00022475"/>
    </source>
</evidence>
<feature type="transmembrane region" description="Helical" evidence="7">
    <location>
        <begin position="134"/>
        <end position="152"/>
    </location>
</feature>